<feature type="compositionally biased region" description="Basic and acidic residues" evidence="1">
    <location>
        <begin position="87"/>
        <end position="97"/>
    </location>
</feature>
<protein>
    <submittedName>
        <fullName evidence="2">Uncharacterized protein</fullName>
    </submittedName>
</protein>
<name>A0ABV9Y941_9PSEU</name>
<dbReference type="EMBL" id="JBHSJB010000031">
    <property type="protein sequence ID" value="MFC5058112.1"/>
    <property type="molecule type" value="Genomic_DNA"/>
</dbReference>
<dbReference type="Proteomes" id="UP001595833">
    <property type="component" value="Unassembled WGS sequence"/>
</dbReference>
<accession>A0ABV9Y941</accession>
<reference evidence="3" key="1">
    <citation type="journal article" date="2019" name="Int. J. Syst. Evol. Microbiol.">
        <title>The Global Catalogue of Microorganisms (GCM) 10K type strain sequencing project: providing services to taxonomists for standard genome sequencing and annotation.</title>
        <authorList>
            <consortium name="The Broad Institute Genomics Platform"/>
            <consortium name="The Broad Institute Genome Sequencing Center for Infectious Disease"/>
            <person name="Wu L."/>
            <person name="Ma J."/>
        </authorList>
    </citation>
    <scope>NUCLEOTIDE SEQUENCE [LARGE SCALE GENOMIC DNA]</scope>
    <source>
        <strain evidence="3">KCTC 12848</strain>
    </source>
</reference>
<feature type="region of interest" description="Disordered" evidence="1">
    <location>
        <begin position="40"/>
        <end position="121"/>
    </location>
</feature>
<proteinExistence type="predicted"/>
<evidence type="ECO:0000256" key="1">
    <source>
        <dbReference type="SAM" id="MobiDB-lite"/>
    </source>
</evidence>
<comment type="caution">
    <text evidence="2">The sequence shown here is derived from an EMBL/GenBank/DDBJ whole genome shotgun (WGS) entry which is preliminary data.</text>
</comment>
<evidence type="ECO:0000313" key="2">
    <source>
        <dbReference type="EMBL" id="MFC5058112.1"/>
    </source>
</evidence>
<evidence type="ECO:0000313" key="3">
    <source>
        <dbReference type="Proteomes" id="UP001595833"/>
    </source>
</evidence>
<gene>
    <name evidence="2" type="ORF">ACFPFM_30750</name>
</gene>
<dbReference type="RefSeq" id="WP_344037574.1">
    <property type="nucleotide sequence ID" value="NZ_BAAAKE010000008.1"/>
</dbReference>
<feature type="compositionally biased region" description="Polar residues" evidence="1">
    <location>
        <begin position="45"/>
        <end position="56"/>
    </location>
</feature>
<feature type="compositionally biased region" description="Basic and acidic residues" evidence="1">
    <location>
        <begin position="108"/>
        <end position="121"/>
    </location>
</feature>
<sequence>MPDGHSAAPDLSRLAYAVDDALVCPDGDGRELWRVDFGPAGGTGSSRAPTARSPSTAPWCGSTGRTSRTRAARTCCSTSARARTARRPLDTGARDAYDVEPVGGGRRLTTDEDGRPRVHRR</sequence>
<feature type="compositionally biased region" description="Low complexity" evidence="1">
    <location>
        <begin position="72"/>
        <end position="82"/>
    </location>
</feature>
<organism evidence="2 3">
    <name type="scientific">Saccharothrix xinjiangensis</name>
    <dbReference type="NCBI Taxonomy" id="204798"/>
    <lineage>
        <taxon>Bacteria</taxon>
        <taxon>Bacillati</taxon>
        <taxon>Actinomycetota</taxon>
        <taxon>Actinomycetes</taxon>
        <taxon>Pseudonocardiales</taxon>
        <taxon>Pseudonocardiaceae</taxon>
        <taxon>Saccharothrix</taxon>
    </lineage>
</organism>
<keyword evidence="3" id="KW-1185">Reference proteome</keyword>